<dbReference type="Proteomes" id="UP001224775">
    <property type="component" value="Unassembled WGS sequence"/>
</dbReference>
<evidence type="ECO:0000256" key="7">
    <source>
        <dbReference type="ARBA" id="ARBA00023136"/>
    </source>
</evidence>
<keyword evidence="7 8" id="KW-0472">Membrane</keyword>
<dbReference type="AlphaFoldDB" id="A0AAD8XVK7"/>
<evidence type="ECO:0000256" key="1">
    <source>
        <dbReference type="ARBA" id="ARBA00004141"/>
    </source>
</evidence>
<evidence type="ECO:0000256" key="10">
    <source>
        <dbReference type="SAM" id="Phobius"/>
    </source>
</evidence>
<dbReference type="PRINTS" id="PR00926">
    <property type="entry name" value="MITOCARRIER"/>
</dbReference>
<proteinExistence type="inferred from homology"/>
<dbReference type="PROSITE" id="PS50920">
    <property type="entry name" value="SOLCAR"/>
    <property type="match status" value="2"/>
</dbReference>
<accession>A0AAD8XVK7</accession>
<evidence type="ECO:0000256" key="8">
    <source>
        <dbReference type="PROSITE-ProRule" id="PRU00282"/>
    </source>
</evidence>
<sequence>RSSQTLTSHTICSKPHPAYPFHSSHPHLFLFMKVLFIQLLSLLTILLSASGKTECRLSSLPPWSHKVLAGGCSRAFAQAVLYPVDALRTLAQTRDGRTLADVGTGALIKGCGQTSSFALFTGAFQFGIYGVVQPKYGPLIASACGAAGSCLVSVPQEVLKQRLVTGVYKNFREAVQKIYSSEGVLGFYSAWKPTVSRNVPFVIATFSSREVLQRKIIEFKERNEEKKGQMKLSSGDNLLIGISSALVAGLATQPIDVIKTRMMTQAASNAAPYKSAFDCASSIIRTESWRKLYSGFGQRAVYMGGLWGITFTLEPLLTSYLRNKRDAQ</sequence>
<evidence type="ECO:0000256" key="4">
    <source>
        <dbReference type="ARBA" id="ARBA00022692"/>
    </source>
</evidence>
<dbReference type="GO" id="GO:0055085">
    <property type="term" value="P:transmembrane transport"/>
    <property type="evidence" value="ECO:0007669"/>
    <property type="project" value="InterPro"/>
</dbReference>
<name>A0AAD8XVK7_9STRA</name>
<gene>
    <name evidence="11" type="ORF">QTG54_014549</name>
</gene>
<keyword evidence="6 10" id="KW-1133">Transmembrane helix</keyword>
<dbReference type="SUPFAM" id="SSF103506">
    <property type="entry name" value="Mitochondrial carrier"/>
    <property type="match status" value="1"/>
</dbReference>
<evidence type="ECO:0000313" key="12">
    <source>
        <dbReference type="Proteomes" id="UP001224775"/>
    </source>
</evidence>
<comment type="subcellular location">
    <subcellularLocation>
        <location evidence="1">Membrane</location>
        <topology evidence="1">Multi-pass membrane protein</topology>
    </subcellularLocation>
</comment>
<evidence type="ECO:0000256" key="2">
    <source>
        <dbReference type="ARBA" id="ARBA00006375"/>
    </source>
</evidence>
<feature type="transmembrane region" description="Helical" evidence="10">
    <location>
        <begin position="28"/>
        <end position="49"/>
    </location>
</feature>
<evidence type="ECO:0000256" key="6">
    <source>
        <dbReference type="ARBA" id="ARBA00022989"/>
    </source>
</evidence>
<keyword evidence="5" id="KW-0677">Repeat</keyword>
<keyword evidence="3 9" id="KW-0813">Transport</keyword>
<dbReference type="EMBL" id="JATAAI010000037">
    <property type="protein sequence ID" value="KAK1734676.1"/>
    <property type="molecule type" value="Genomic_DNA"/>
</dbReference>
<comment type="similarity">
    <text evidence="2 9">Belongs to the mitochondrial carrier (TC 2.A.29) family.</text>
</comment>
<feature type="repeat" description="Solcar" evidence="8">
    <location>
        <begin position="236"/>
        <end position="320"/>
    </location>
</feature>
<keyword evidence="12" id="KW-1185">Reference proteome</keyword>
<dbReference type="Gene3D" id="1.50.40.10">
    <property type="entry name" value="Mitochondrial carrier domain"/>
    <property type="match status" value="1"/>
</dbReference>
<dbReference type="Pfam" id="PF00153">
    <property type="entry name" value="Mito_carr"/>
    <property type="match status" value="2"/>
</dbReference>
<dbReference type="InterPro" id="IPR002067">
    <property type="entry name" value="MCP"/>
</dbReference>
<reference evidence="11" key="1">
    <citation type="submission" date="2023-06" db="EMBL/GenBank/DDBJ databases">
        <title>Survivors Of The Sea: Transcriptome response of Skeletonema marinoi to long-term dormancy.</title>
        <authorList>
            <person name="Pinder M.I.M."/>
            <person name="Kourtchenko O."/>
            <person name="Robertson E.K."/>
            <person name="Larsson T."/>
            <person name="Maumus F."/>
            <person name="Osuna-Cruz C.M."/>
            <person name="Vancaester E."/>
            <person name="Stenow R."/>
            <person name="Vandepoele K."/>
            <person name="Ploug H."/>
            <person name="Bruchert V."/>
            <person name="Godhe A."/>
            <person name="Topel M."/>
        </authorList>
    </citation>
    <scope>NUCLEOTIDE SEQUENCE</scope>
    <source>
        <strain evidence="11">R05AC</strain>
    </source>
</reference>
<organism evidence="11 12">
    <name type="scientific">Skeletonema marinoi</name>
    <dbReference type="NCBI Taxonomy" id="267567"/>
    <lineage>
        <taxon>Eukaryota</taxon>
        <taxon>Sar</taxon>
        <taxon>Stramenopiles</taxon>
        <taxon>Ochrophyta</taxon>
        <taxon>Bacillariophyta</taxon>
        <taxon>Coscinodiscophyceae</taxon>
        <taxon>Thalassiosirophycidae</taxon>
        <taxon>Thalassiosirales</taxon>
        <taxon>Skeletonemataceae</taxon>
        <taxon>Skeletonema</taxon>
        <taxon>Skeletonema marinoi-dohrnii complex</taxon>
    </lineage>
</organism>
<evidence type="ECO:0000313" key="11">
    <source>
        <dbReference type="EMBL" id="KAK1734676.1"/>
    </source>
</evidence>
<dbReference type="PANTHER" id="PTHR45667">
    <property type="entry name" value="S-ADENOSYLMETHIONINE MITOCHONDRIAL CARRIER PROTEIN"/>
    <property type="match status" value="1"/>
</dbReference>
<dbReference type="GO" id="GO:0016020">
    <property type="term" value="C:membrane"/>
    <property type="evidence" value="ECO:0007669"/>
    <property type="project" value="UniProtKB-SubCell"/>
</dbReference>
<dbReference type="InterPro" id="IPR023395">
    <property type="entry name" value="MCP_dom_sf"/>
</dbReference>
<evidence type="ECO:0000256" key="3">
    <source>
        <dbReference type="ARBA" id="ARBA00022448"/>
    </source>
</evidence>
<dbReference type="InterPro" id="IPR018108">
    <property type="entry name" value="MCP_transmembrane"/>
</dbReference>
<comment type="caution">
    <text evidence="11">The sequence shown here is derived from an EMBL/GenBank/DDBJ whole genome shotgun (WGS) entry which is preliminary data.</text>
</comment>
<evidence type="ECO:0000256" key="5">
    <source>
        <dbReference type="ARBA" id="ARBA00022737"/>
    </source>
</evidence>
<protein>
    <submittedName>
        <fullName evidence="11">Mitochondrial carrier protein</fullName>
    </submittedName>
</protein>
<feature type="repeat" description="Solcar" evidence="8">
    <location>
        <begin position="136"/>
        <end position="215"/>
    </location>
</feature>
<feature type="non-terminal residue" evidence="11">
    <location>
        <position position="1"/>
    </location>
</feature>
<evidence type="ECO:0000256" key="9">
    <source>
        <dbReference type="RuleBase" id="RU000488"/>
    </source>
</evidence>
<keyword evidence="4 8" id="KW-0812">Transmembrane</keyword>